<evidence type="ECO:0000313" key="1">
    <source>
        <dbReference type="EMBL" id="SEQ65501.1"/>
    </source>
</evidence>
<dbReference type="STRING" id="478744.SAMN05444359_11392"/>
<reference evidence="2" key="1">
    <citation type="submission" date="2016-10" db="EMBL/GenBank/DDBJ databases">
        <authorList>
            <person name="Varghese N."/>
            <person name="Submissions S."/>
        </authorList>
    </citation>
    <scope>NUCLEOTIDE SEQUENCE [LARGE SCALE GENOMIC DNA]</scope>
    <source>
        <strain evidence="2">DSM 24740</strain>
    </source>
</reference>
<dbReference type="AlphaFoldDB" id="A0A1H9HT42"/>
<name>A0A1H9HT42_9BACT</name>
<dbReference type="Gene3D" id="3.40.50.150">
    <property type="entry name" value="Vaccinia Virus protein VP39"/>
    <property type="match status" value="1"/>
</dbReference>
<dbReference type="SUPFAM" id="SSF53335">
    <property type="entry name" value="S-adenosyl-L-methionine-dependent methyltransferases"/>
    <property type="match status" value="1"/>
</dbReference>
<gene>
    <name evidence="1" type="ORF">SAMN05444359_11392</name>
</gene>
<accession>A0A1H9HT42</accession>
<sequence length="326" mass="36121">MNNLRDIATVFLADEVDFAELYQAIDDFRVCLLDLTQLGLDDDSLRNDVHLSEGLAIGTEWAVRCVDDILRTKRFVKGLAEAIDYQLNQGLKPIELLYAGSGPFATLALPLLFRYSPEELQLTLVEINEVSFKTVRRVFEGDDFRPYLRALYQADATTLQLNDPERYDILLSETMQYALQKEPQVAITLNLLPQLREDALLIPAEISLHLAAIEYGSTGTVKSRALAELLVISRKALSGHPPLLQDGATQFPMIEHQLVDEDIANAHKLGISTTIKIFGTQSLGLNESGLTIPKAVFNTDSLPVGRKMISAQYHLGAVPGMILTVT</sequence>
<proteinExistence type="predicted"/>
<dbReference type="Proteomes" id="UP000199021">
    <property type="component" value="Unassembled WGS sequence"/>
</dbReference>
<dbReference type="InParanoid" id="A0A1H9HT42"/>
<dbReference type="EMBL" id="FOFB01000013">
    <property type="protein sequence ID" value="SEQ65501.1"/>
    <property type="molecule type" value="Genomic_DNA"/>
</dbReference>
<evidence type="ECO:0008006" key="3">
    <source>
        <dbReference type="Google" id="ProtNLM"/>
    </source>
</evidence>
<evidence type="ECO:0000313" key="2">
    <source>
        <dbReference type="Proteomes" id="UP000199021"/>
    </source>
</evidence>
<organism evidence="1 2">
    <name type="scientific">Neolewinella agarilytica</name>
    <dbReference type="NCBI Taxonomy" id="478744"/>
    <lineage>
        <taxon>Bacteria</taxon>
        <taxon>Pseudomonadati</taxon>
        <taxon>Bacteroidota</taxon>
        <taxon>Saprospiria</taxon>
        <taxon>Saprospirales</taxon>
        <taxon>Lewinellaceae</taxon>
        <taxon>Neolewinella</taxon>
    </lineage>
</organism>
<keyword evidence="2" id="KW-1185">Reference proteome</keyword>
<dbReference type="OrthoDB" id="1157001at2"/>
<dbReference type="InterPro" id="IPR029063">
    <property type="entry name" value="SAM-dependent_MTases_sf"/>
</dbReference>
<protein>
    <recommendedName>
        <fullName evidence="3">Phytanoyl-CoA dioxygenase (PhyH)</fullName>
    </recommendedName>
</protein>
<dbReference type="RefSeq" id="WP_090169132.1">
    <property type="nucleotide sequence ID" value="NZ_FOFB01000013.1"/>
</dbReference>